<protein>
    <submittedName>
        <fullName evidence="1">Uncharacterized protein</fullName>
    </submittedName>
</protein>
<keyword evidence="2" id="KW-1185">Reference proteome</keyword>
<comment type="caution">
    <text evidence="1">The sequence shown here is derived from an EMBL/GenBank/DDBJ whole genome shotgun (WGS) entry which is preliminary data.</text>
</comment>
<proteinExistence type="predicted"/>
<dbReference type="EMBL" id="VIEB01001132">
    <property type="protein sequence ID" value="TQD75025.1"/>
    <property type="molecule type" value="Genomic_DNA"/>
</dbReference>
<evidence type="ECO:0000313" key="2">
    <source>
        <dbReference type="Proteomes" id="UP000315295"/>
    </source>
</evidence>
<evidence type="ECO:0000313" key="1">
    <source>
        <dbReference type="EMBL" id="TQD75025.1"/>
    </source>
</evidence>
<dbReference type="AlphaFoldDB" id="A0A540KLB9"/>
<feature type="non-terminal residue" evidence="1">
    <location>
        <position position="1"/>
    </location>
</feature>
<name>A0A540KLB9_MALBA</name>
<sequence>NKVDLVLVNKLFKKSTEHEYNQGYLAGCASQNHYGGWDSHCLLAEIRKVGLPLLFSLVTEAAKLIIPEGNESSSKSERPSKKVI</sequence>
<organism evidence="1 2">
    <name type="scientific">Malus baccata</name>
    <name type="common">Siberian crab apple</name>
    <name type="synonym">Pyrus baccata</name>
    <dbReference type="NCBI Taxonomy" id="106549"/>
    <lineage>
        <taxon>Eukaryota</taxon>
        <taxon>Viridiplantae</taxon>
        <taxon>Streptophyta</taxon>
        <taxon>Embryophyta</taxon>
        <taxon>Tracheophyta</taxon>
        <taxon>Spermatophyta</taxon>
        <taxon>Magnoliopsida</taxon>
        <taxon>eudicotyledons</taxon>
        <taxon>Gunneridae</taxon>
        <taxon>Pentapetalae</taxon>
        <taxon>rosids</taxon>
        <taxon>fabids</taxon>
        <taxon>Rosales</taxon>
        <taxon>Rosaceae</taxon>
        <taxon>Amygdaloideae</taxon>
        <taxon>Maleae</taxon>
        <taxon>Malus</taxon>
    </lineage>
</organism>
<accession>A0A540KLB9</accession>
<reference evidence="1 2" key="1">
    <citation type="journal article" date="2019" name="G3 (Bethesda)">
        <title>Sequencing of a Wild Apple (Malus baccata) Genome Unravels the Differences Between Cultivated and Wild Apple Species Regarding Disease Resistance and Cold Tolerance.</title>
        <authorList>
            <person name="Chen X."/>
        </authorList>
    </citation>
    <scope>NUCLEOTIDE SEQUENCE [LARGE SCALE GENOMIC DNA]</scope>
    <source>
        <strain evidence="2">cv. Shandingzi</strain>
        <tissue evidence="1">Leaves</tissue>
    </source>
</reference>
<gene>
    <name evidence="1" type="ORF">C1H46_039444</name>
</gene>
<dbReference type="Proteomes" id="UP000315295">
    <property type="component" value="Unassembled WGS sequence"/>
</dbReference>